<dbReference type="AlphaFoldDB" id="A0A6J7CEZ3"/>
<accession>A0A6J7CEZ3</accession>
<feature type="transmembrane region" description="Helical" evidence="2">
    <location>
        <begin position="53"/>
        <end position="74"/>
    </location>
</feature>
<name>A0A6J7CEZ3_9ZZZZ</name>
<feature type="transmembrane region" description="Helical" evidence="2">
    <location>
        <begin position="81"/>
        <end position="101"/>
    </location>
</feature>
<protein>
    <submittedName>
        <fullName evidence="3">Unannotated protein</fullName>
    </submittedName>
</protein>
<sequence>MSSARNREFLLTVVLIGLCGGLVLLLSAPSWVSASVSEPGLPVVSATLNGKSVVPLAPATGLLALAGAIACLLAGRWWRTIVGIALVILAGFSAAALVDFLRAPKNAIETPLSDLVGLTQVSPQAISVSLWPKVVFVLCVVIALAGLWLIARASNWQSSGRRFEQRAAQQKEKDSVSDPSAASSGTGERQAQSLDAVDLWDAIDQGTDPTATG</sequence>
<feature type="compositionally biased region" description="Polar residues" evidence="1">
    <location>
        <begin position="177"/>
        <end position="193"/>
    </location>
</feature>
<feature type="region of interest" description="Disordered" evidence="1">
    <location>
        <begin position="163"/>
        <end position="200"/>
    </location>
</feature>
<feature type="compositionally biased region" description="Basic and acidic residues" evidence="1">
    <location>
        <begin position="163"/>
        <end position="176"/>
    </location>
</feature>
<evidence type="ECO:0000256" key="2">
    <source>
        <dbReference type="SAM" id="Phobius"/>
    </source>
</evidence>
<organism evidence="3">
    <name type="scientific">freshwater metagenome</name>
    <dbReference type="NCBI Taxonomy" id="449393"/>
    <lineage>
        <taxon>unclassified sequences</taxon>
        <taxon>metagenomes</taxon>
        <taxon>ecological metagenomes</taxon>
    </lineage>
</organism>
<gene>
    <name evidence="3" type="ORF">UFOPK3401_00025</name>
</gene>
<evidence type="ECO:0000256" key="1">
    <source>
        <dbReference type="SAM" id="MobiDB-lite"/>
    </source>
</evidence>
<dbReference type="InterPro" id="IPR019051">
    <property type="entry name" value="Trp_biosyn_TM_oprn/chp"/>
</dbReference>
<dbReference type="Pfam" id="PF09534">
    <property type="entry name" value="Trp_oprn_chp"/>
    <property type="match status" value="1"/>
</dbReference>
<proteinExistence type="predicted"/>
<reference evidence="3" key="1">
    <citation type="submission" date="2020-05" db="EMBL/GenBank/DDBJ databases">
        <authorList>
            <person name="Chiriac C."/>
            <person name="Salcher M."/>
            <person name="Ghai R."/>
            <person name="Kavagutti S V."/>
        </authorList>
    </citation>
    <scope>NUCLEOTIDE SEQUENCE</scope>
</reference>
<keyword evidence="2" id="KW-0472">Membrane</keyword>
<dbReference type="EMBL" id="CAFBLM010000001">
    <property type="protein sequence ID" value="CAB4856922.1"/>
    <property type="molecule type" value="Genomic_DNA"/>
</dbReference>
<feature type="transmembrane region" description="Helical" evidence="2">
    <location>
        <begin position="130"/>
        <end position="151"/>
    </location>
</feature>
<evidence type="ECO:0000313" key="3">
    <source>
        <dbReference type="EMBL" id="CAB4856922.1"/>
    </source>
</evidence>
<keyword evidence="2" id="KW-1133">Transmembrane helix</keyword>
<keyword evidence="2" id="KW-0812">Transmembrane</keyword>